<dbReference type="AlphaFoldDB" id="A0A919CQM7"/>
<proteinExistence type="inferred from homology"/>
<evidence type="ECO:0000313" key="4">
    <source>
        <dbReference type="Proteomes" id="UP000630353"/>
    </source>
</evidence>
<dbReference type="SUPFAM" id="SSF82771">
    <property type="entry name" value="GIY-YIG endonuclease"/>
    <property type="match status" value="1"/>
</dbReference>
<sequence length="114" mass="13214">MPEPIRPCVYILASRPRGTLYVGVTRDLFRRMHMHRTQPSGFCARYSVTRLVWFGPYAGMAEAIEQEKRLKRWRRQWKIELIEAANPEWIDLYPGLNHATDAAGSRLCASLRPG</sequence>
<protein>
    <submittedName>
        <fullName evidence="3">Nuclease</fullName>
    </submittedName>
</protein>
<dbReference type="CDD" id="cd10448">
    <property type="entry name" value="GIY-YIG_unchar_3"/>
    <property type="match status" value="1"/>
</dbReference>
<accession>A0A919CQM7</accession>
<dbReference type="PROSITE" id="PS50164">
    <property type="entry name" value="GIY_YIG"/>
    <property type="match status" value="1"/>
</dbReference>
<name>A0A919CQM7_9PROT</name>
<dbReference type="Gene3D" id="3.40.1440.10">
    <property type="entry name" value="GIY-YIG endonuclease"/>
    <property type="match status" value="1"/>
</dbReference>
<dbReference type="InterPro" id="IPR035901">
    <property type="entry name" value="GIY-YIG_endonuc_sf"/>
</dbReference>
<dbReference type="PANTHER" id="PTHR34477:SF5">
    <property type="entry name" value="BSL5627 PROTEIN"/>
    <property type="match status" value="1"/>
</dbReference>
<evidence type="ECO:0000259" key="2">
    <source>
        <dbReference type="PROSITE" id="PS50164"/>
    </source>
</evidence>
<comment type="caution">
    <text evidence="3">The sequence shown here is derived from an EMBL/GenBank/DDBJ whole genome shotgun (WGS) entry which is preliminary data.</text>
</comment>
<organism evidence="3 4">
    <name type="scientific">Thalassobaculum fulvum</name>
    <dbReference type="NCBI Taxonomy" id="1633335"/>
    <lineage>
        <taxon>Bacteria</taxon>
        <taxon>Pseudomonadati</taxon>
        <taxon>Pseudomonadota</taxon>
        <taxon>Alphaproteobacteria</taxon>
        <taxon>Rhodospirillales</taxon>
        <taxon>Thalassobaculaceae</taxon>
        <taxon>Thalassobaculum</taxon>
    </lineage>
</organism>
<dbReference type="Pfam" id="PF01541">
    <property type="entry name" value="GIY-YIG"/>
    <property type="match status" value="1"/>
</dbReference>
<reference evidence="3" key="2">
    <citation type="submission" date="2020-09" db="EMBL/GenBank/DDBJ databases">
        <authorList>
            <person name="Sun Q."/>
            <person name="Kim S."/>
        </authorList>
    </citation>
    <scope>NUCLEOTIDE SEQUENCE</scope>
    <source>
        <strain evidence="3">KCTC 42651</strain>
    </source>
</reference>
<feature type="domain" description="GIY-YIG" evidence="2">
    <location>
        <begin position="5"/>
        <end position="80"/>
    </location>
</feature>
<dbReference type="PANTHER" id="PTHR34477">
    <property type="entry name" value="UPF0213 PROTEIN YHBQ"/>
    <property type="match status" value="1"/>
</dbReference>
<dbReference type="InterPro" id="IPR000305">
    <property type="entry name" value="GIY-YIG_endonuc"/>
</dbReference>
<keyword evidence="4" id="KW-1185">Reference proteome</keyword>
<comment type="similarity">
    <text evidence="1">Belongs to the UPF0213 family.</text>
</comment>
<reference evidence="3" key="1">
    <citation type="journal article" date="2014" name="Int. J. Syst. Evol. Microbiol.">
        <title>Complete genome sequence of Corynebacterium casei LMG S-19264T (=DSM 44701T), isolated from a smear-ripened cheese.</title>
        <authorList>
            <consortium name="US DOE Joint Genome Institute (JGI-PGF)"/>
            <person name="Walter F."/>
            <person name="Albersmeier A."/>
            <person name="Kalinowski J."/>
            <person name="Ruckert C."/>
        </authorList>
    </citation>
    <scope>NUCLEOTIDE SEQUENCE</scope>
    <source>
        <strain evidence="3">KCTC 42651</strain>
    </source>
</reference>
<dbReference type="EMBL" id="BMZS01000008">
    <property type="protein sequence ID" value="GHD55071.1"/>
    <property type="molecule type" value="Genomic_DNA"/>
</dbReference>
<gene>
    <name evidence="3" type="ORF">GCM10017083_33490</name>
</gene>
<dbReference type="Proteomes" id="UP000630353">
    <property type="component" value="Unassembled WGS sequence"/>
</dbReference>
<dbReference type="InterPro" id="IPR050190">
    <property type="entry name" value="UPF0213_domain"/>
</dbReference>
<evidence type="ECO:0000313" key="3">
    <source>
        <dbReference type="EMBL" id="GHD55071.1"/>
    </source>
</evidence>
<evidence type="ECO:0000256" key="1">
    <source>
        <dbReference type="ARBA" id="ARBA00007435"/>
    </source>
</evidence>